<sequence length="146" mass="16417">MATEYSGDVVTWANEQAQLLRSGSFSALDVERRLAVEIEDVGNGVQRDFASRVTMLLAQLLKWRYMPERRGDSWKATLGLMRGIVARRLQKTSSLKHVLADTDAIQDMWNDALLQAAEVMYVGMASLPSKCPWSMGQALSEEFYPD</sequence>
<gene>
    <name evidence="1" type="ordered locus">bgla_3p0800</name>
</gene>
<keyword evidence="2" id="KW-1185">Reference proteome</keyword>
<dbReference type="PANTHER" id="PTHR34235">
    <property type="entry name" value="SLR1203 PROTEIN-RELATED"/>
    <property type="match status" value="1"/>
</dbReference>
<dbReference type="EMBL" id="CP002603">
    <property type="protein sequence ID" value="AEA65781.1"/>
    <property type="molecule type" value="Genomic_DNA"/>
</dbReference>
<organism evidence="1 2">
    <name type="scientific">Burkholderia gladioli (strain BSR3)</name>
    <dbReference type="NCBI Taxonomy" id="999541"/>
    <lineage>
        <taxon>Bacteria</taxon>
        <taxon>Pseudomonadati</taxon>
        <taxon>Pseudomonadota</taxon>
        <taxon>Betaproteobacteria</taxon>
        <taxon>Burkholderiales</taxon>
        <taxon>Burkholderiaceae</taxon>
        <taxon>Burkholderia</taxon>
    </lineage>
</organism>
<evidence type="ECO:0008006" key="3">
    <source>
        <dbReference type="Google" id="ProtNLM"/>
    </source>
</evidence>
<accession>F2LSI5</accession>
<dbReference type="AlphaFoldDB" id="F2LSI5"/>
<evidence type="ECO:0000313" key="2">
    <source>
        <dbReference type="Proteomes" id="UP000008316"/>
    </source>
</evidence>
<dbReference type="InterPro" id="IPR002636">
    <property type="entry name" value="DUF29"/>
</dbReference>
<dbReference type="Proteomes" id="UP000008316">
    <property type="component" value="Plasmid bgla_3p"/>
</dbReference>
<dbReference type="RefSeq" id="WP_013691916.1">
    <property type="nucleotide sequence ID" value="NC_015378.1"/>
</dbReference>
<name>F2LSI5_BURGS</name>
<keyword evidence="1" id="KW-0614">Plasmid</keyword>
<dbReference type="Gene3D" id="1.20.1220.20">
    <property type="entry name" value="Uncharcterised protein PF01724"/>
    <property type="match status" value="1"/>
</dbReference>
<evidence type="ECO:0000313" key="1">
    <source>
        <dbReference type="EMBL" id="AEA65781.1"/>
    </source>
</evidence>
<dbReference type="HOGENOM" id="CLU_116670_0_1_4"/>
<dbReference type="PANTHER" id="PTHR34235:SF4">
    <property type="entry name" value="SLR0291 PROTEIN"/>
    <property type="match status" value="1"/>
</dbReference>
<dbReference type="KEGG" id="bgd:bgla_3p0800"/>
<dbReference type="Pfam" id="PF01724">
    <property type="entry name" value="DUF29"/>
    <property type="match status" value="1"/>
</dbReference>
<geneLocation type="plasmid" evidence="1 2">
    <name>bgla_3p</name>
</geneLocation>
<proteinExistence type="predicted"/>
<protein>
    <recommendedName>
        <fullName evidence="3">DUF29 domain-containing protein</fullName>
    </recommendedName>
</protein>
<reference evidence="1 2" key="1">
    <citation type="journal article" date="2011" name="J. Bacteriol.">
        <title>Complete genome sequence of Burkholderia gladioli BSR3.</title>
        <authorList>
            <person name="Seo Y.S."/>
            <person name="Lim J."/>
            <person name="Choi B.S."/>
            <person name="Kim H."/>
            <person name="Goo E."/>
            <person name="Lee B."/>
            <person name="Lim J.S."/>
            <person name="Choi I.Y."/>
            <person name="Moon J.S."/>
            <person name="Kim J."/>
            <person name="Hwang I."/>
        </authorList>
    </citation>
    <scope>NUCLEOTIDE SEQUENCE [LARGE SCALE GENOMIC DNA]</scope>
    <source>
        <strain evidence="1 2">BSR3</strain>
        <plasmid evidence="1">bgla_3p</plasmid>
    </source>
</reference>